<feature type="compositionally biased region" description="Low complexity" evidence="1">
    <location>
        <begin position="685"/>
        <end position="697"/>
    </location>
</feature>
<comment type="caution">
    <text evidence="3">The sequence shown here is derived from an EMBL/GenBank/DDBJ whole genome shotgun (WGS) entry which is preliminary data.</text>
</comment>
<dbReference type="InterPro" id="IPR014352">
    <property type="entry name" value="FERM/acyl-CoA-bd_prot_sf"/>
</dbReference>
<organism evidence="3 4">
    <name type="scientific">Orchesella dallaii</name>
    <dbReference type="NCBI Taxonomy" id="48710"/>
    <lineage>
        <taxon>Eukaryota</taxon>
        <taxon>Metazoa</taxon>
        <taxon>Ecdysozoa</taxon>
        <taxon>Arthropoda</taxon>
        <taxon>Hexapoda</taxon>
        <taxon>Collembola</taxon>
        <taxon>Entomobryomorpha</taxon>
        <taxon>Entomobryoidea</taxon>
        <taxon>Orchesellidae</taxon>
        <taxon>Orchesellinae</taxon>
        <taxon>Orchesella</taxon>
    </lineage>
</organism>
<feature type="region of interest" description="Disordered" evidence="1">
    <location>
        <begin position="1343"/>
        <end position="1376"/>
    </location>
</feature>
<evidence type="ECO:0000313" key="4">
    <source>
        <dbReference type="Proteomes" id="UP001642540"/>
    </source>
</evidence>
<name>A0ABP1QT72_9HEXA</name>
<accession>A0ABP1QT72</accession>
<dbReference type="Pfam" id="PF00373">
    <property type="entry name" value="FERM_M"/>
    <property type="match status" value="1"/>
</dbReference>
<evidence type="ECO:0000313" key="3">
    <source>
        <dbReference type="EMBL" id="CAL8111263.1"/>
    </source>
</evidence>
<dbReference type="InterPro" id="IPR011993">
    <property type="entry name" value="PH-like_dom_sf"/>
</dbReference>
<dbReference type="InterPro" id="IPR000299">
    <property type="entry name" value="FERM_domain"/>
</dbReference>
<dbReference type="PANTHER" id="PTHR13429:SF5">
    <property type="entry name" value="PROTEIN EXPANDED"/>
    <property type="match status" value="1"/>
</dbReference>
<feature type="compositionally biased region" description="Low complexity" evidence="1">
    <location>
        <begin position="91"/>
        <end position="101"/>
    </location>
</feature>
<proteinExistence type="predicted"/>
<dbReference type="Proteomes" id="UP001642540">
    <property type="component" value="Unassembled WGS sequence"/>
</dbReference>
<sequence length="1674" mass="180932">MRSGTVDGLNVNAGVNQRCVTVELLTGETILISIEGKTTCSAIWNRVEGELVARGVVHPQIFGLAIKTGSDWVFVDLDEKLSKYFPKEGKSTSSSTSSTSSHPHQNNHQQHSGSITERNKPTLVLYVRVHFYLETLPPAFDVVTLLHYYLQLRQNLIAAPRCPVANLVQAVAYALQSELGDWRPCQEMPRWTHSLKATLGPSLTRSHQALAGLSQQAARVAFIRAVIPQYNMHMFGMTLKTKEGKDAPAWIGVTPKGIEVYQNASGAYEIPDQPRFTFLWANITKLYFERKKFEIRGVPCPWSGSTQKLSFTAASELVPRHLLLLCRSTHQFPLTNGKLLLSSEQHQGNHHLNNGSSNSNGHKASSLSSTGGESSCNSTLSSTKHDDNKMLDLSLWADGLLLTGESGEHQRVSVISNASSNTTSGIVSDRVYSLDGSEEDLEIREISDICTERTHNTNNSTSLESLSHNHRHPPPPRPHHISRLHAGSHHTAPHSSVTGSDSTTALTSNGHHDGDHHCEDGSEAKYWYCDSDCEQDFEETETSPSCRSSLLVRTIGEKRGCAGHCECNCCTVEEDEIDGVDGEPTLVHQHHNTPSMVSESTLKAVDITPDKGMALEASPNYQNGTFDNTVFSGSSSGNKSSKHFEKDAEKLVSDPEKVCREEAEEYKLEDEHVYGEISDEPEVVKSNGSKSDSNSNGIERQYSVIEDSCSSGSDSNTKAPKPKPRYSCVKMVDPQKRSCKCIPKERCCNVSRKVGQNGGVCKHKSEKERNGLVSSTSNGVSCGNECRRSYSTNVVSPTKENGLTPKTASLKFLKGPNHDAKSTCCSKVIGEDKLKSVPCIKSRRAIPTIPPSQRMNNYVEFGEKLQQGRYPGTRTVSDNFDTDSDYVQLPPLVPPPLPKKPNSNKLWKIVGKPTKACTNPTSSSPPPPEVNMSTLPRRKPEASMISQGNNSEITRSNLIPSKQSSRSTTAINLLIDKRPEPPPKPRKSMADLTKVETDTTPVDARIISTKPQIQIQTAYASPAPIAIPATSKVLYRAPRIPVHHLMQLNAGMLQHSKSVDNIYDTVAAEEPFVPSIPAPPYPAKTTAPVIIRPNNYIDVHASSINNKSTPQQHVPVANIPPPTKGNAKQYIGAGLIGGIGSRCGSVPNNLNNFLIGLQNLKPLSRAPIVHPAATSCLSLVHSSVVPTGANGMIPGGAKPMIEHSLRQNSCVGSLSVPPNNGMPLVTSHQITPSTTVAGNPRFTTVYTNQLTRSQIQQFKAQLYSDLDYVIFPPKDPRVSQQEYFDSKGLGYTTITNSNPMLGSSICAYSMNDIPPPYLPPPPPYPISLSSGNVSKVSIANINNPPPPLPGRMPKGTTAVTSTTTATAPSSASKPVPPITVPAASTATSSLSNQSLAATMNTSSLYHHNSYQSLYNVGSAASHCSSSQYGYYSGGGVSGLNAENLQKFLSTQSFAGSNSSAAIYYPSSTQSAPPLPPYKNNGNVIVENGMRKAVQQLMASGRTAAGSGGMMMTPTNSSAAPLTNADDRLRMKLLSRSEESLYAQPTNETEQRLQAIYNLPPPPPYKRVAKVSTSLGQIQRPSPSEIDLVSLRAKCKALDLPLLKALCSEGELMAKKPTAGSRSRIRPTAHAHPNPSTNPKLPPKQPTLPAKTSKPAPPPPPCTVSSQKKASIAKA</sequence>
<dbReference type="Gene3D" id="1.20.80.10">
    <property type="match status" value="1"/>
</dbReference>
<feature type="region of interest" description="Disordered" evidence="1">
    <location>
        <begin position="1615"/>
        <end position="1674"/>
    </location>
</feature>
<feature type="compositionally biased region" description="Polar residues" evidence="1">
    <location>
        <begin position="102"/>
        <end position="115"/>
    </location>
</feature>
<feature type="region of interest" description="Disordered" evidence="1">
    <location>
        <begin position="347"/>
        <end position="384"/>
    </location>
</feature>
<dbReference type="InterPro" id="IPR035963">
    <property type="entry name" value="FERM_2"/>
</dbReference>
<feature type="compositionally biased region" description="Low complexity" evidence="1">
    <location>
        <begin position="350"/>
        <end position="379"/>
    </location>
</feature>
<dbReference type="PANTHER" id="PTHR13429">
    <property type="entry name" value="FERM DOMAIN (PROTEIN4.1-EZRIN-RADIXIN-MOESIN) FAMILY"/>
    <property type="match status" value="1"/>
</dbReference>
<dbReference type="SUPFAM" id="SSF47031">
    <property type="entry name" value="Second domain of FERM"/>
    <property type="match status" value="1"/>
</dbReference>
<evidence type="ECO:0000256" key="1">
    <source>
        <dbReference type="SAM" id="MobiDB-lite"/>
    </source>
</evidence>
<feature type="region of interest" description="Disordered" evidence="1">
    <location>
        <begin position="452"/>
        <end position="508"/>
    </location>
</feature>
<dbReference type="EMBL" id="CAXLJM020000046">
    <property type="protein sequence ID" value="CAL8111263.1"/>
    <property type="molecule type" value="Genomic_DNA"/>
</dbReference>
<feature type="compositionally biased region" description="Basic residues" evidence="1">
    <location>
        <begin position="468"/>
        <end position="492"/>
    </location>
</feature>
<dbReference type="InterPro" id="IPR018980">
    <property type="entry name" value="FERM_PH-like_C"/>
</dbReference>
<feature type="compositionally biased region" description="Low complexity" evidence="1">
    <location>
        <begin position="1356"/>
        <end position="1373"/>
    </location>
</feature>
<dbReference type="CDD" id="cd14473">
    <property type="entry name" value="FERM_B-lobe"/>
    <property type="match status" value="1"/>
</dbReference>
<feature type="compositionally biased region" description="Polar residues" evidence="1">
    <location>
        <begin position="708"/>
        <end position="718"/>
    </location>
</feature>
<feature type="domain" description="FERM" evidence="2">
    <location>
        <begin position="18"/>
        <end position="337"/>
    </location>
</feature>
<keyword evidence="4" id="KW-1185">Reference proteome</keyword>
<feature type="region of interest" description="Disordered" evidence="1">
    <location>
        <begin position="915"/>
        <end position="935"/>
    </location>
</feature>
<dbReference type="Pfam" id="PF09380">
    <property type="entry name" value="FERM_C"/>
    <property type="match status" value="1"/>
</dbReference>
<feature type="compositionally biased region" description="Low complexity" evidence="1">
    <location>
        <begin position="456"/>
        <end position="466"/>
    </location>
</feature>
<dbReference type="SMART" id="SM01196">
    <property type="entry name" value="FERM_C"/>
    <property type="match status" value="1"/>
</dbReference>
<dbReference type="InterPro" id="IPR047145">
    <property type="entry name" value="FRMD6-like"/>
</dbReference>
<feature type="region of interest" description="Disordered" evidence="1">
    <location>
        <begin position="86"/>
        <end position="115"/>
    </location>
</feature>
<feature type="region of interest" description="Disordered" evidence="1">
    <location>
        <begin position="632"/>
        <end position="656"/>
    </location>
</feature>
<feature type="region of interest" description="Disordered" evidence="1">
    <location>
        <begin position="670"/>
        <end position="726"/>
    </location>
</feature>
<feature type="compositionally biased region" description="Basic and acidic residues" evidence="1">
    <location>
        <begin position="642"/>
        <end position="656"/>
    </location>
</feature>
<dbReference type="Gene3D" id="2.30.29.30">
    <property type="entry name" value="Pleckstrin-homology domain (PH domain)/Phosphotyrosine-binding domain (PTB)"/>
    <property type="match status" value="1"/>
</dbReference>
<reference evidence="3 4" key="1">
    <citation type="submission" date="2024-08" db="EMBL/GenBank/DDBJ databases">
        <authorList>
            <person name="Cucini C."/>
            <person name="Frati F."/>
        </authorList>
    </citation>
    <scope>NUCLEOTIDE SEQUENCE [LARGE SCALE GENOMIC DNA]</scope>
</reference>
<dbReference type="PROSITE" id="PS50057">
    <property type="entry name" value="FERM_3"/>
    <property type="match status" value="1"/>
</dbReference>
<dbReference type="InterPro" id="IPR019748">
    <property type="entry name" value="FERM_central"/>
</dbReference>
<feature type="compositionally biased region" description="Polar residues" evidence="1">
    <location>
        <begin position="493"/>
        <end position="508"/>
    </location>
</feature>
<evidence type="ECO:0000259" key="2">
    <source>
        <dbReference type="PROSITE" id="PS50057"/>
    </source>
</evidence>
<dbReference type="SUPFAM" id="SSF50729">
    <property type="entry name" value="PH domain-like"/>
    <property type="match status" value="1"/>
</dbReference>
<protein>
    <recommendedName>
        <fullName evidence="2">FERM domain-containing protein</fullName>
    </recommendedName>
</protein>
<gene>
    <name evidence="3" type="ORF">ODALV1_LOCUS14878</name>
</gene>